<dbReference type="PANTHER" id="PTHR43415">
    <property type="entry name" value="SPERMIDINE N(1)-ACETYLTRANSFERASE"/>
    <property type="match status" value="1"/>
</dbReference>
<sequence>MWKYSNSENAPGEVGKMWYGRKIILRQLEEADATTLQKWYVDREFRLVYDDYASVALDSIQKEILNAKGDIKDPKTERVVYMVLRKQDQRPIGVAGLRHIDRKNGNAEIVLGIGEKDMRLAGYGVDILIFLLDLVFYELGFEKAYLRIYENNSLGLKSAISFGFIAEGKIRKQAFVEGKYVDLWILGLLREEYEGLPIVPKWKKK</sequence>
<evidence type="ECO:0000259" key="1">
    <source>
        <dbReference type="PROSITE" id="PS51186"/>
    </source>
</evidence>
<dbReference type="Gene3D" id="3.40.630.30">
    <property type="match status" value="1"/>
</dbReference>
<gene>
    <name evidence="2" type="ORF">BR63_01445</name>
</gene>
<dbReference type="GO" id="GO:0016747">
    <property type="term" value="F:acyltransferase activity, transferring groups other than amino-acyl groups"/>
    <property type="evidence" value="ECO:0007669"/>
    <property type="project" value="InterPro"/>
</dbReference>
<keyword evidence="3" id="KW-1185">Reference proteome</keyword>
<dbReference type="Pfam" id="PF13302">
    <property type="entry name" value="Acetyltransf_3"/>
    <property type="match status" value="1"/>
</dbReference>
<organism evidence="2 3">
    <name type="scientific">Thermanaerosceptrum fracticalcis</name>
    <dbReference type="NCBI Taxonomy" id="1712410"/>
    <lineage>
        <taxon>Bacteria</taxon>
        <taxon>Bacillati</taxon>
        <taxon>Bacillota</taxon>
        <taxon>Clostridia</taxon>
        <taxon>Eubacteriales</taxon>
        <taxon>Peptococcaceae</taxon>
        <taxon>Thermanaerosceptrum</taxon>
    </lineage>
</organism>
<accession>A0A7G6DZ46</accession>
<feature type="domain" description="N-acetyltransferase" evidence="1">
    <location>
        <begin position="23"/>
        <end position="182"/>
    </location>
</feature>
<dbReference type="InterPro" id="IPR000182">
    <property type="entry name" value="GNAT_dom"/>
</dbReference>
<dbReference type="Proteomes" id="UP000515847">
    <property type="component" value="Chromosome"/>
</dbReference>
<keyword evidence="2" id="KW-0808">Transferase</keyword>
<evidence type="ECO:0000313" key="3">
    <source>
        <dbReference type="Proteomes" id="UP000515847"/>
    </source>
</evidence>
<dbReference type="InterPro" id="IPR016181">
    <property type="entry name" value="Acyl_CoA_acyltransferase"/>
</dbReference>
<dbReference type="PANTHER" id="PTHR43415:SF3">
    <property type="entry name" value="GNAT-FAMILY ACETYLTRANSFERASE"/>
    <property type="match status" value="1"/>
</dbReference>
<name>A0A7G6DZ46_THEFR</name>
<dbReference type="EMBL" id="CP045798">
    <property type="protein sequence ID" value="QNB45100.1"/>
    <property type="molecule type" value="Genomic_DNA"/>
</dbReference>
<reference evidence="2 3" key="1">
    <citation type="journal article" date="2019" name="Front. Microbiol.">
        <title>Thermoanaerosceptrum fracticalcis gen. nov. sp. nov., a Novel Fumarate-Fermenting Microorganism From a Deep Fractured Carbonate Aquifer of the US Great Basin.</title>
        <authorList>
            <person name="Hamilton-Brehm S.D."/>
            <person name="Stewart L.E."/>
            <person name="Zavarin M."/>
            <person name="Caldwell M."/>
            <person name="Lawson P.A."/>
            <person name="Onstott T.C."/>
            <person name="Grzymski J."/>
            <person name="Neveux I."/>
            <person name="Lollar B.S."/>
            <person name="Russell C.E."/>
            <person name="Moser D.P."/>
        </authorList>
    </citation>
    <scope>NUCLEOTIDE SEQUENCE [LARGE SCALE GENOMIC DNA]</scope>
    <source>
        <strain evidence="2 3">DRI-13</strain>
    </source>
</reference>
<dbReference type="SUPFAM" id="SSF55729">
    <property type="entry name" value="Acyl-CoA N-acyltransferases (Nat)"/>
    <property type="match status" value="1"/>
</dbReference>
<dbReference type="PROSITE" id="PS51186">
    <property type="entry name" value="GNAT"/>
    <property type="match status" value="1"/>
</dbReference>
<protein>
    <submittedName>
        <fullName evidence="2">GNAT family N-acetyltransferase</fullName>
    </submittedName>
</protein>
<evidence type="ECO:0000313" key="2">
    <source>
        <dbReference type="EMBL" id="QNB45100.1"/>
    </source>
</evidence>
<dbReference type="AlphaFoldDB" id="A0A7G6DZ46"/>
<proteinExistence type="predicted"/>
<dbReference type="KEGG" id="tfr:BR63_01445"/>